<sequence length="511" mass="59115">MGLIPPLPAQNLILRELSPLDHYHYALAHKDLQFAVSSFNLQAFRIEHILLRYFSQEDINAFRLIQLKTDTLISGSAALQFFDLTVFENSDLDLYIVREWDKVMLLAGFLTSVAYDFTPRPDQQTTFQNAFEAGRTFAQPPVVNDDYPAIDIWDVYSFVRASDERKVQIITYKTNVLQVILGFHSTCVMNAISYTHAYSFYPYATFVERCSVAVPRHSWRISNSDRNSILRAFEKYAERGWRTEVLPTKTNALRYRSEFRDTARTVGDSACWTVALNPVQHARSSSDFDRTLGIDPIRANSWYTIILENGQVRMGCSLHDVQLHPGNLFTFTFPSVPLDLIHSRVGRYLGDLYPEDILREVAHETKLEDIVQDIRAVFDVEPDMLLERSRKLISDAHAKMPEFLGMNGKRLGPSLYGLLTLVRQLYIIFNSFREDPDYSLSFRISLEGQIWTYVVIQLPQSFPRFLIPSLKSTMDDYMTRHLMQHRVWISFRTHSGKDLDLWGLRRHVGLA</sequence>
<name>A0A9P5PDA5_9AGAR</name>
<gene>
    <name evidence="1" type="ORF">BDP27DRAFT_1335695</name>
</gene>
<dbReference type="AlphaFoldDB" id="A0A9P5PDA5"/>
<accession>A0A9P5PDA5</accession>
<comment type="caution">
    <text evidence="1">The sequence shown here is derived from an EMBL/GenBank/DDBJ whole genome shotgun (WGS) entry which is preliminary data.</text>
</comment>
<evidence type="ECO:0000313" key="2">
    <source>
        <dbReference type="Proteomes" id="UP000772434"/>
    </source>
</evidence>
<dbReference type="OrthoDB" id="3041043at2759"/>
<proteinExistence type="predicted"/>
<evidence type="ECO:0000313" key="1">
    <source>
        <dbReference type="EMBL" id="KAF9063036.1"/>
    </source>
</evidence>
<organism evidence="1 2">
    <name type="scientific">Rhodocollybia butyracea</name>
    <dbReference type="NCBI Taxonomy" id="206335"/>
    <lineage>
        <taxon>Eukaryota</taxon>
        <taxon>Fungi</taxon>
        <taxon>Dikarya</taxon>
        <taxon>Basidiomycota</taxon>
        <taxon>Agaricomycotina</taxon>
        <taxon>Agaricomycetes</taxon>
        <taxon>Agaricomycetidae</taxon>
        <taxon>Agaricales</taxon>
        <taxon>Marasmiineae</taxon>
        <taxon>Omphalotaceae</taxon>
        <taxon>Rhodocollybia</taxon>
    </lineage>
</organism>
<dbReference type="Proteomes" id="UP000772434">
    <property type="component" value="Unassembled WGS sequence"/>
</dbReference>
<dbReference type="EMBL" id="JADNRY010000155">
    <property type="protein sequence ID" value="KAF9063036.1"/>
    <property type="molecule type" value="Genomic_DNA"/>
</dbReference>
<reference evidence="1" key="1">
    <citation type="submission" date="2020-11" db="EMBL/GenBank/DDBJ databases">
        <authorList>
            <consortium name="DOE Joint Genome Institute"/>
            <person name="Ahrendt S."/>
            <person name="Riley R."/>
            <person name="Andreopoulos W."/>
            <person name="Labutti K."/>
            <person name="Pangilinan J."/>
            <person name="Ruiz-Duenas F.J."/>
            <person name="Barrasa J.M."/>
            <person name="Sanchez-Garcia M."/>
            <person name="Camarero S."/>
            <person name="Miyauchi S."/>
            <person name="Serrano A."/>
            <person name="Linde D."/>
            <person name="Babiker R."/>
            <person name="Drula E."/>
            <person name="Ayuso-Fernandez I."/>
            <person name="Pacheco R."/>
            <person name="Padilla G."/>
            <person name="Ferreira P."/>
            <person name="Barriuso J."/>
            <person name="Kellner H."/>
            <person name="Castanera R."/>
            <person name="Alfaro M."/>
            <person name="Ramirez L."/>
            <person name="Pisabarro A.G."/>
            <person name="Kuo A."/>
            <person name="Tritt A."/>
            <person name="Lipzen A."/>
            <person name="He G."/>
            <person name="Yan M."/>
            <person name="Ng V."/>
            <person name="Cullen D."/>
            <person name="Martin F."/>
            <person name="Rosso M.-N."/>
            <person name="Henrissat B."/>
            <person name="Hibbett D."/>
            <person name="Martinez A.T."/>
            <person name="Grigoriev I.V."/>
        </authorList>
    </citation>
    <scope>NUCLEOTIDE SEQUENCE</scope>
    <source>
        <strain evidence="1">AH 40177</strain>
    </source>
</reference>
<keyword evidence="2" id="KW-1185">Reference proteome</keyword>
<protein>
    <submittedName>
        <fullName evidence="1">Uncharacterized protein</fullName>
    </submittedName>
</protein>